<dbReference type="EnsemblMetazoa" id="MESCA010389-RA">
    <property type="protein sequence ID" value="MESCA010389-PA"/>
    <property type="gene ID" value="MESCA010389"/>
</dbReference>
<protein>
    <submittedName>
        <fullName evidence="1">Uncharacterized protein</fullName>
    </submittedName>
</protein>
<keyword evidence="2" id="KW-1185">Reference proteome</keyword>
<dbReference type="STRING" id="36166.T1H2E5"/>
<name>T1H2E5_MEGSC</name>
<proteinExistence type="predicted"/>
<dbReference type="EMBL" id="CAQQ02125679">
    <property type="status" value="NOT_ANNOTATED_CDS"/>
    <property type="molecule type" value="Genomic_DNA"/>
</dbReference>
<dbReference type="GO" id="GO:0003735">
    <property type="term" value="F:structural constituent of ribosome"/>
    <property type="evidence" value="ECO:0007669"/>
    <property type="project" value="InterPro"/>
</dbReference>
<dbReference type="HOGENOM" id="CLU_2801347_0_0_1"/>
<dbReference type="GO" id="GO:0005739">
    <property type="term" value="C:mitochondrion"/>
    <property type="evidence" value="ECO:0007669"/>
    <property type="project" value="InterPro"/>
</dbReference>
<accession>T1H2E5</accession>
<sequence length="68" mass="7908">MATVTKLIGRKTDFHGKTLWEIVGNLRNFGVGRVVVRSMFERYPEKSFMRILKVEAVPNEENRKVKVT</sequence>
<reference evidence="2" key="1">
    <citation type="submission" date="2013-02" db="EMBL/GenBank/DDBJ databases">
        <authorList>
            <person name="Hughes D."/>
        </authorList>
    </citation>
    <scope>NUCLEOTIDE SEQUENCE</scope>
    <source>
        <strain>Durham</strain>
        <strain evidence="2">NC isolate 2 -- Noor lab</strain>
    </source>
</reference>
<reference evidence="1" key="2">
    <citation type="submission" date="2015-06" db="UniProtKB">
        <authorList>
            <consortium name="EnsemblMetazoa"/>
        </authorList>
    </citation>
    <scope>IDENTIFICATION</scope>
</reference>
<dbReference type="Proteomes" id="UP000015102">
    <property type="component" value="Unassembled WGS sequence"/>
</dbReference>
<dbReference type="InterPro" id="IPR032053">
    <property type="entry name" value="Ribosomal_mS34"/>
</dbReference>
<organism evidence="1 2">
    <name type="scientific">Megaselia scalaris</name>
    <name type="common">Humpbacked fly</name>
    <name type="synonym">Phora scalaris</name>
    <dbReference type="NCBI Taxonomy" id="36166"/>
    <lineage>
        <taxon>Eukaryota</taxon>
        <taxon>Metazoa</taxon>
        <taxon>Ecdysozoa</taxon>
        <taxon>Arthropoda</taxon>
        <taxon>Hexapoda</taxon>
        <taxon>Insecta</taxon>
        <taxon>Pterygota</taxon>
        <taxon>Neoptera</taxon>
        <taxon>Endopterygota</taxon>
        <taxon>Diptera</taxon>
        <taxon>Brachycera</taxon>
        <taxon>Muscomorpha</taxon>
        <taxon>Platypezoidea</taxon>
        <taxon>Phoridae</taxon>
        <taxon>Megaseliini</taxon>
        <taxon>Megaselia</taxon>
    </lineage>
</organism>
<dbReference type="Pfam" id="PF16053">
    <property type="entry name" value="MRP-S34"/>
    <property type="match status" value="1"/>
</dbReference>
<evidence type="ECO:0000313" key="1">
    <source>
        <dbReference type="EnsemblMetazoa" id="MESCA010389-PA"/>
    </source>
</evidence>
<evidence type="ECO:0000313" key="2">
    <source>
        <dbReference type="Proteomes" id="UP000015102"/>
    </source>
</evidence>
<dbReference type="AlphaFoldDB" id="T1H2E5"/>